<reference evidence="2" key="1">
    <citation type="journal article" date="2019" name="Int. J. Syst. Evol. Microbiol.">
        <title>The Global Catalogue of Microorganisms (GCM) 10K type strain sequencing project: providing services to taxonomists for standard genome sequencing and annotation.</title>
        <authorList>
            <consortium name="The Broad Institute Genomics Platform"/>
            <consortium name="The Broad Institute Genome Sequencing Center for Infectious Disease"/>
            <person name="Wu L."/>
            <person name="Ma J."/>
        </authorList>
    </citation>
    <scope>NUCLEOTIDE SEQUENCE [LARGE SCALE GENOMIC DNA]</scope>
    <source>
        <strain evidence="2">JCM 9377</strain>
    </source>
</reference>
<accession>A0ABP6QIX8</accession>
<name>A0ABP6QIX8_9ACTN</name>
<organism evidence="1 2">
    <name type="scientific">Actinocorallia longicatena</name>
    <dbReference type="NCBI Taxonomy" id="111803"/>
    <lineage>
        <taxon>Bacteria</taxon>
        <taxon>Bacillati</taxon>
        <taxon>Actinomycetota</taxon>
        <taxon>Actinomycetes</taxon>
        <taxon>Streptosporangiales</taxon>
        <taxon>Thermomonosporaceae</taxon>
        <taxon>Actinocorallia</taxon>
    </lineage>
</organism>
<sequence length="73" mass="7986">MNRRRGILCGRAGRAAQVILPLFLLVVSESVQLFAAAGVSFTLAAVSAFCQVSSELYRTARKRHREPDPEIIA</sequence>
<dbReference type="EMBL" id="BAAAUV010000015">
    <property type="protein sequence ID" value="GAA3225352.1"/>
    <property type="molecule type" value="Genomic_DNA"/>
</dbReference>
<keyword evidence="2" id="KW-1185">Reference proteome</keyword>
<dbReference type="RefSeq" id="WP_344833304.1">
    <property type="nucleotide sequence ID" value="NZ_BAAAUV010000015.1"/>
</dbReference>
<comment type="caution">
    <text evidence="1">The sequence shown here is derived from an EMBL/GenBank/DDBJ whole genome shotgun (WGS) entry which is preliminary data.</text>
</comment>
<protein>
    <submittedName>
        <fullName evidence="1">Uncharacterized protein</fullName>
    </submittedName>
</protein>
<evidence type="ECO:0000313" key="1">
    <source>
        <dbReference type="EMBL" id="GAA3225352.1"/>
    </source>
</evidence>
<gene>
    <name evidence="1" type="ORF">GCM10010468_52940</name>
</gene>
<evidence type="ECO:0000313" key="2">
    <source>
        <dbReference type="Proteomes" id="UP001501237"/>
    </source>
</evidence>
<proteinExistence type="predicted"/>
<dbReference type="Proteomes" id="UP001501237">
    <property type="component" value="Unassembled WGS sequence"/>
</dbReference>